<evidence type="ECO:0000313" key="2">
    <source>
        <dbReference type="EMBL" id="CAJ0607038.1"/>
    </source>
</evidence>
<comment type="caution">
    <text evidence="2">The sequence shown here is derived from an EMBL/GenBank/DDBJ whole genome shotgun (WGS) entry which is preliminary data.</text>
</comment>
<dbReference type="AlphaFoldDB" id="A0AA36MEH6"/>
<reference evidence="2" key="1">
    <citation type="submission" date="2023-07" db="EMBL/GenBank/DDBJ databases">
        <authorList>
            <consortium name="CYATHOMIX"/>
        </authorList>
    </citation>
    <scope>NUCLEOTIDE SEQUENCE</scope>
    <source>
        <strain evidence="2">N/A</strain>
    </source>
</reference>
<dbReference type="Proteomes" id="UP001176961">
    <property type="component" value="Unassembled WGS sequence"/>
</dbReference>
<name>A0AA36MEH6_CYLNA</name>
<feature type="compositionally biased region" description="Polar residues" evidence="1">
    <location>
        <begin position="105"/>
        <end position="115"/>
    </location>
</feature>
<feature type="region of interest" description="Disordered" evidence="1">
    <location>
        <begin position="58"/>
        <end position="192"/>
    </location>
</feature>
<evidence type="ECO:0000256" key="1">
    <source>
        <dbReference type="SAM" id="MobiDB-lite"/>
    </source>
</evidence>
<sequence length="244" mass="27138">MKKAPSVLIKSKQGQKIYEPWMDYKEDSRPSTITSAPTITTPEAVESHYRFSDAYAETASTTTDNSTKPSFVPRNAVKAKTAKQADTIASRSAVEGKTAKETSVIPRTSCSTRSIRTPAIQPRNLLSRKSSSQPTSRERITSKQSVRTVGKKSPSAPNTSSSTTSEQSVTKRDVHSSPPPAYTPNPDYTKDKKSTSSMLIKEWFFRFLIAQIEVEFSAFYSWTTNGSEEDLNEDIIKKLLFPNH</sequence>
<feature type="compositionally biased region" description="Polar residues" evidence="1">
    <location>
        <begin position="58"/>
        <end position="69"/>
    </location>
</feature>
<proteinExistence type="predicted"/>
<keyword evidence="3" id="KW-1185">Reference proteome</keyword>
<protein>
    <submittedName>
        <fullName evidence="2">Uncharacterized protein</fullName>
    </submittedName>
</protein>
<organism evidence="2 3">
    <name type="scientific">Cylicocyclus nassatus</name>
    <name type="common">Nematode worm</name>
    <dbReference type="NCBI Taxonomy" id="53992"/>
    <lineage>
        <taxon>Eukaryota</taxon>
        <taxon>Metazoa</taxon>
        <taxon>Ecdysozoa</taxon>
        <taxon>Nematoda</taxon>
        <taxon>Chromadorea</taxon>
        <taxon>Rhabditida</taxon>
        <taxon>Rhabditina</taxon>
        <taxon>Rhabditomorpha</taxon>
        <taxon>Strongyloidea</taxon>
        <taxon>Strongylidae</taxon>
        <taxon>Cylicocyclus</taxon>
    </lineage>
</organism>
<gene>
    <name evidence="2" type="ORF">CYNAS_LOCUS19021</name>
</gene>
<evidence type="ECO:0000313" key="3">
    <source>
        <dbReference type="Proteomes" id="UP001176961"/>
    </source>
</evidence>
<accession>A0AA36MEH6</accession>
<feature type="compositionally biased region" description="Low complexity" evidence="1">
    <location>
        <begin position="153"/>
        <end position="165"/>
    </location>
</feature>
<dbReference type="EMBL" id="CATQJL010000316">
    <property type="protein sequence ID" value="CAJ0607038.1"/>
    <property type="molecule type" value="Genomic_DNA"/>
</dbReference>